<feature type="domain" description="DUF3347" evidence="2">
    <location>
        <begin position="52"/>
        <end position="141"/>
    </location>
</feature>
<accession>A0AA49JHP2</accession>
<sequence length="189" mass="21018">MKKQFVSVAFGLSIIAFGVQAQNHHQMDHKDHAEMTMSYDAPKEFQQQLAGVYQANLDLKEAFVASETSQVKEAVSSVQNALSEVDMSLLQEKAHMAWMDQLKTLNSSLTAISGAGTIDTQRQSFAEFSQALYQSVKSFGIGGEEAFYQYCPMANNNQGAYWLSDSKEIRNPYFGDKMLSCGSVKEEIN</sequence>
<dbReference type="EMBL" id="CP120682">
    <property type="protein sequence ID" value="WKN38605.1"/>
    <property type="molecule type" value="Genomic_DNA"/>
</dbReference>
<gene>
    <name evidence="3" type="ORF">K4G66_07805</name>
</gene>
<feature type="chain" id="PRO_5041221175" evidence="1">
    <location>
        <begin position="22"/>
        <end position="189"/>
    </location>
</feature>
<reference evidence="3" key="1">
    <citation type="journal article" date="2023" name="Comput. Struct. Biotechnol. J.">
        <title>Discovery of a novel marine Bacteroidetes with a rich repertoire of carbohydrate-active enzymes.</title>
        <authorList>
            <person name="Chen B."/>
            <person name="Liu G."/>
            <person name="Chen Q."/>
            <person name="Wang H."/>
            <person name="Liu L."/>
            <person name="Tang K."/>
        </authorList>
    </citation>
    <scope>NUCLEOTIDE SEQUENCE</scope>
    <source>
        <strain evidence="3">TK19036</strain>
    </source>
</reference>
<proteinExistence type="predicted"/>
<evidence type="ECO:0000313" key="3">
    <source>
        <dbReference type="EMBL" id="WKN38605.1"/>
    </source>
</evidence>
<organism evidence="3">
    <name type="scientific">Roseihalotalea indica</name>
    <dbReference type="NCBI Taxonomy" id="2867963"/>
    <lineage>
        <taxon>Bacteria</taxon>
        <taxon>Pseudomonadati</taxon>
        <taxon>Bacteroidota</taxon>
        <taxon>Cytophagia</taxon>
        <taxon>Cytophagales</taxon>
        <taxon>Catalimonadaceae</taxon>
        <taxon>Roseihalotalea</taxon>
    </lineage>
</organism>
<protein>
    <submittedName>
        <fullName evidence="3">DUF3347 domain-containing protein</fullName>
    </submittedName>
</protein>
<dbReference type="AlphaFoldDB" id="A0AA49JHP2"/>
<dbReference type="Pfam" id="PF11827">
    <property type="entry name" value="DUF3347"/>
    <property type="match status" value="1"/>
</dbReference>
<evidence type="ECO:0000259" key="2">
    <source>
        <dbReference type="Pfam" id="PF11827"/>
    </source>
</evidence>
<feature type="signal peptide" evidence="1">
    <location>
        <begin position="1"/>
        <end position="21"/>
    </location>
</feature>
<name>A0AA49JHP2_9BACT</name>
<reference evidence="3" key="2">
    <citation type="journal article" date="2024" name="Antonie Van Leeuwenhoek">
        <title>Roseihalotalea indica gen. nov., sp. nov., a halophilic Bacteroidetes from mesopelagic Southwest Indian Ocean with higher carbohydrate metabolic potential.</title>
        <authorList>
            <person name="Chen B."/>
            <person name="Zhang M."/>
            <person name="Lin D."/>
            <person name="Ye J."/>
            <person name="Tang K."/>
        </authorList>
    </citation>
    <scope>NUCLEOTIDE SEQUENCE</scope>
    <source>
        <strain evidence="3">TK19036</strain>
    </source>
</reference>
<dbReference type="InterPro" id="IPR021782">
    <property type="entry name" value="DUF3347"/>
</dbReference>
<evidence type="ECO:0000256" key="1">
    <source>
        <dbReference type="SAM" id="SignalP"/>
    </source>
</evidence>
<keyword evidence="1" id="KW-0732">Signal</keyword>